<proteinExistence type="inferred from homology"/>
<dbReference type="GO" id="GO:0046872">
    <property type="term" value="F:metal ion binding"/>
    <property type="evidence" value="ECO:0007669"/>
    <property type="project" value="UniProtKB-KW"/>
</dbReference>
<dbReference type="InterPro" id="IPR004843">
    <property type="entry name" value="Calcineurin-like_PHP"/>
</dbReference>
<dbReference type="PANTHER" id="PTHR11668:SF300">
    <property type="entry name" value="SERINE_THREONINE-PROTEIN PHOSPHATASE"/>
    <property type="match status" value="1"/>
</dbReference>
<protein>
    <recommendedName>
        <fullName evidence="8">Serine/threonine-protein phosphatase</fullName>
        <ecNumber evidence="8">3.1.3.16</ecNumber>
    </recommendedName>
</protein>
<evidence type="ECO:0000259" key="10">
    <source>
        <dbReference type="PROSITE" id="PS00125"/>
    </source>
</evidence>
<evidence type="ECO:0000256" key="9">
    <source>
        <dbReference type="SAM" id="MobiDB-lite"/>
    </source>
</evidence>
<evidence type="ECO:0000256" key="7">
    <source>
        <dbReference type="ARBA" id="ARBA00048336"/>
    </source>
</evidence>
<keyword evidence="3 8" id="KW-0378">Hydrolase</keyword>
<feature type="compositionally biased region" description="Acidic residues" evidence="9">
    <location>
        <begin position="601"/>
        <end position="611"/>
    </location>
</feature>
<comment type="similarity">
    <text evidence="8">Belongs to the PPP phosphatase family.</text>
</comment>
<evidence type="ECO:0000256" key="2">
    <source>
        <dbReference type="ARBA" id="ARBA00022723"/>
    </source>
</evidence>
<dbReference type="GO" id="GO:0004722">
    <property type="term" value="F:protein serine/threonine phosphatase activity"/>
    <property type="evidence" value="ECO:0007669"/>
    <property type="project" value="UniProtKB-EC"/>
</dbReference>
<feature type="compositionally biased region" description="Basic residues" evidence="9">
    <location>
        <begin position="28"/>
        <end position="39"/>
    </location>
</feature>
<evidence type="ECO:0000313" key="12">
    <source>
        <dbReference type="WBParaSite" id="SVE_0168600.2"/>
    </source>
</evidence>
<keyword evidence="2" id="KW-0479">Metal-binding</keyword>
<feature type="domain" description="Serine/threonine specific protein phosphatases" evidence="10">
    <location>
        <begin position="224"/>
        <end position="229"/>
    </location>
</feature>
<dbReference type="PRINTS" id="PR00114">
    <property type="entry name" value="STPHPHTASE"/>
</dbReference>
<dbReference type="Gene3D" id="3.60.21.10">
    <property type="match status" value="1"/>
</dbReference>
<feature type="region of interest" description="Disordered" evidence="9">
    <location>
        <begin position="1"/>
        <end position="71"/>
    </location>
</feature>
<dbReference type="InterPro" id="IPR029052">
    <property type="entry name" value="Metallo-depent_PP-like"/>
</dbReference>
<keyword evidence="5" id="KW-0464">Manganese</keyword>
<name>A0A0K0EYS7_STRVS</name>
<dbReference type="GO" id="GO:0005634">
    <property type="term" value="C:nucleus"/>
    <property type="evidence" value="ECO:0007669"/>
    <property type="project" value="TreeGrafter"/>
</dbReference>
<reference evidence="11" key="1">
    <citation type="submission" date="2014-07" db="EMBL/GenBank/DDBJ databases">
        <authorList>
            <person name="Martin A.A"/>
            <person name="De Silva N."/>
        </authorList>
    </citation>
    <scope>NUCLEOTIDE SEQUENCE</scope>
</reference>
<evidence type="ECO:0000256" key="4">
    <source>
        <dbReference type="ARBA" id="ARBA00022912"/>
    </source>
</evidence>
<dbReference type="PANTHER" id="PTHR11668">
    <property type="entry name" value="SERINE/THREONINE PROTEIN PHOSPHATASE"/>
    <property type="match status" value="1"/>
</dbReference>
<feature type="region of interest" description="Disordered" evidence="9">
    <location>
        <begin position="584"/>
        <end position="611"/>
    </location>
</feature>
<sequence length="611" mass="70762">MKSSIMKLKFNRKEDEEKKRVQSEYKSKVYKSKEKKKTNIKSSPNQKSAETQRPAGLPKVPQVKEKYPSSNISQDQLKRTLNLLKKCGTCNEGNISQDYYKSLLISYLELISKCLEENIFPIDASSVITLPIFSDICHKVAEILSSEPTLLTINSEMPKESFLVLSDLHGCFEVLIFNFYHYHCLPKKKIIILGDYVDKGPDDAFICLFLFLCKIVWPDKLFLLKGNHEIRDMNRQKDFPDNCEHLLGDKSTFYMFNFVFERMPIAAIWNNNVYLAHGGISQWMTCREDILNIRRPLKLNRTIKSRLLITDILWSDPYRKCYKTKEDFNKFFAVSKRGCGFAYSQEGLEAIMKCLNVNMVVRGHQTSKEGFVEEYKNKCYTIHSKPSSRENAFGSSCLLTLDDNANVLLRPLKYKLPMDRSTFLSALGKLKSLWKSSKFSEFPFKKSCQYCSDKDNYVNELACMERILVTHAQLTMWLTSRKIQMMIELEFGKKVGKKWKNPEKLLSRFPVYFDFCISPTIGQSVRMNNVIEKKERDLAITIQKKVEKVEDKNILIGDPSLTIDNLAFLRLNAVEGNKRKRFEYTSDDEYRTSGSDMSSGENDDSEDGDDN</sequence>
<dbReference type="PROSITE" id="PS00125">
    <property type="entry name" value="SER_THR_PHOSPHATASE"/>
    <property type="match status" value="1"/>
</dbReference>
<comment type="cofactor">
    <cofactor evidence="1">
        <name>Mn(2+)</name>
        <dbReference type="ChEBI" id="CHEBI:29035"/>
    </cofactor>
</comment>
<dbReference type="AlphaFoldDB" id="A0A0K0EYS7"/>
<dbReference type="STRING" id="75913.A0A0K0EYS7"/>
<evidence type="ECO:0000256" key="6">
    <source>
        <dbReference type="ARBA" id="ARBA00047761"/>
    </source>
</evidence>
<dbReference type="GO" id="GO:0005737">
    <property type="term" value="C:cytoplasm"/>
    <property type="evidence" value="ECO:0007669"/>
    <property type="project" value="TreeGrafter"/>
</dbReference>
<dbReference type="Proteomes" id="UP000035680">
    <property type="component" value="Unassembled WGS sequence"/>
</dbReference>
<dbReference type="EC" id="3.1.3.16" evidence="8"/>
<dbReference type="CDD" id="cd00144">
    <property type="entry name" value="MPP_PPP_family"/>
    <property type="match status" value="1"/>
</dbReference>
<evidence type="ECO:0000256" key="3">
    <source>
        <dbReference type="ARBA" id="ARBA00022801"/>
    </source>
</evidence>
<feature type="compositionally biased region" description="Basic and acidic residues" evidence="9">
    <location>
        <begin position="11"/>
        <end position="27"/>
    </location>
</feature>
<dbReference type="WBParaSite" id="SVE_0168600.2">
    <property type="protein sequence ID" value="SVE_0168600.2"/>
    <property type="gene ID" value="SVE_0168600"/>
</dbReference>
<evidence type="ECO:0000313" key="11">
    <source>
        <dbReference type="Proteomes" id="UP000035680"/>
    </source>
</evidence>
<evidence type="ECO:0000256" key="5">
    <source>
        <dbReference type="ARBA" id="ARBA00023211"/>
    </source>
</evidence>
<evidence type="ECO:0000256" key="8">
    <source>
        <dbReference type="RuleBase" id="RU004273"/>
    </source>
</evidence>
<keyword evidence="4" id="KW-0904">Protein phosphatase</keyword>
<reference evidence="12" key="2">
    <citation type="submission" date="2015-08" db="UniProtKB">
        <authorList>
            <consortium name="WormBaseParasite"/>
        </authorList>
    </citation>
    <scope>IDENTIFICATION</scope>
</reference>
<dbReference type="InterPro" id="IPR050341">
    <property type="entry name" value="PP1_catalytic_subunit"/>
</dbReference>
<evidence type="ECO:0000256" key="1">
    <source>
        <dbReference type="ARBA" id="ARBA00001936"/>
    </source>
</evidence>
<comment type="catalytic activity">
    <reaction evidence="7 8">
        <text>O-phospho-L-threonyl-[protein] + H2O = L-threonyl-[protein] + phosphate</text>
        <dbReference type="Rhea" id="RHEA:47004"/>
        <dbReference type="Rhea" id="RHEA-COMP:11060"/>
        <dbReference type="Rhea" id="RHEA-COMP:11605"/>
        <dbReference type="ChEBI" id="CHEBI:15377"/>
        <dbReference type="ChEBI" id="CHEBI:30013"/>
        <dbReference type="ChEBI" id="CHEBI:43474"/>
        <dbReference type="ChEBI" id="CHEBI:61977"/>
        <dbReference type="EC" id="3.1.3.16"/>
    </reaction>
</comment>
<comment type="catalytic activity">
    <reaction evidence="6">
        <text>O-phospho-L-seryl-[protein] + H2O = L-seryl-[protein] + phosphate</text>
        <dbReference type="Rhea" id="RHEA:20629"/>
        <dbReference type="Rhea" id="RHEA-COMP:9863"/>
        <dbReference type="Rhea" id="RHEA-COMP:11604"/>
        <dbReference type="ChEBI" id="CHEBI:15377"/>
        <dbReference type="ChEBI" id="CHEBI:29999"/>
        <dbReference type="ChEBI" id="CHEBI:43474"/>
        <dbReference type="ChEBI" id="CHEBI:83421"/>
        <dbReference type="EC" id="3.1.3.16"/>
    </reaction>
</comment>
<accession>A0A0K0EYS7</accession>
<dbReference type="Pfam" id="PF00149">
    <property type="entry name" value="Metallophos"/>
    <property type="match status" value="1"/>
</dbReference>
<keyword evidence="11" id="KW-1185">Reference proteome</keyword>
<dbReference type="InterPro" id="IPR006186">
    <property type="entry name" value="Ser/Thr-sp_prot-phosphatase"/>
</dbReference>
<dbReference type="SUPFAM" id="SSF56300">
    <property type="entry name" value="Metallo-dependent phosphatases"/>
    <property type="match status" value="1"/>
</dbReference>
<organism evidence="11 12">
    <name type="scientific">Strongyloides venezuelensis</name>
    <name type="common">Threadworm</name>
    <dbReference type="NCBI Taxonomy" id="75913"/>
    <lineage>
        <taxon>Eukaryota</taxon>
        <taxon>Metazoa</taxon>
        <taxon>Ecdysozoa</taxon>
        <taxon>Nematoda</taxon>
        <taxon>Chromadorea</taxon>
        <taxon>Rhabditida</taxon>
        <taxon>Tylenchina</taxon>
        <taxon>Panagrolaimomorpha</taxon>
        <taxon>Strongyloidoidea</taxon>
        <taxon>Strongyloididae</taxon>
        <taxon>Strongyloides</taxon>
    </lineage>
</organism>
<dbReference type="SMART" id="SM00156">
    <property type="entry name" value="PP2Ac"/>
    <property type="match status" value="1"/>
</dbReference>